<dbReference type="EMBL" id="QSVF01000019">
    <property type="protein sequence ID" value="RGO08739.1"/>
    <property type="molecule type" value="Genomic_DNA"/>
</dbReference>
<dbReference type="Proteomes" id="UP000261087">
    <property type="component" value="Unassembled WGS sequence"/>
</dbReference>
<proteinExistence type="inferred from homology"/>
<sequence length="72" mass="8480">MFDELKTYGVEDVLFISMDGVSGLEAGAKSIFPDIVVQRYIVYLIRNSIKYVLSKEYKNIRNQLKEYMVYHH</sequence>
<evidence type="ECO:0000256" key="2">
    <source>
        <dbReference type="ARBA" id="ARBA00010961"/>
    </source>
</evidence>
<dbReference type="Pfam" id="PF00872">
    <property type="entry name" value="Transposase_mut"/>
    <property type="match status" value="1"/>
</dbReference>
<dbReference type="GO" id="GO:0006313">
    <property type="term" value="P:DNA transposition"/>
    <property type="evidence" value="ECO:0007669"/>
    <property type="project" value="UniProtKB-UniRule"/>
</dbReference>
<gene>
    <name evidence="7" type="ORF">DXB31_08085</name>
</gene>
<keyword evidence="5 6" id="KW-0233">DNA recombination</keyword>
<dbReference type="GO" id="GO:0003677">
    <property type="term" value="F:DNA binding"/>
    <property type="evidence" value="ECO:0007669"/>
    <property type="project" value="UniProtKB-UniRule"/>
</dbReference>
<accession>A0A3E5FP68</accession>
<protein>
    <recommendedName>
        <fullName evidence="6">Mutator family transposase</fullName>
    </recommendedName>
</protein>
<keyword evidence="4 6" id="KW-0238">DNA-binding</keyword>
<evidence type="ECO:0000256" key="3">
    <source>
        <dbReference type="ARBA" id="ARBA00022578"/>
    </source>
</evidence>
<evidence type="ECO:0000313" key="7">
    <source>
        <dbReference type="EMBL" id="RGO08739.1"/>
    </source>
</evidence>
<comment type="function">
    <text evidence="1 6">Required for the transposition of the insertion element.</text>
</comment>
<evidence type="ECO:0000256" key="5">
    <source>
        <dbReference type="ARBA" id="ARBA00023172"/>
    </source>
</evidence>
<comment type="similarity">
    <text evidence="2 6">Belongs to the transposase mutator family.</text>
</comment>
<evidence type="ECO:0000256" key="6">
    <source>
        <dbReference type="RuleBase" id="RU365089"/>
    </source>
</evidence>
<reference evidence="7 8" key="1">
    <citation type="submission" date="2018-08" db="EMBL/GenBank/DDBJ databases">
        <title>A genome reference for cultivated species of the human gut microbiota.</title>
        <authorList>
            <person name="Zou Y."/>
            <person name="Xue W."/>
            <person name="Luo G."/>
        </authorList>
    </citation>
    <scope>NUCLEOTIDE SEQUENCE [LARGE SCALE GENOMIC DNA]</scope>
    <source>
        <strain evidence="7 8">OM02-6</strain>
    </source>
</reference>
<evidence type="ECO:0000256" key="1">
    <source>
        <dbReference type="ARBA" id="ARBA00002190"/>
    </source>
</evidence>
<name>A0A3E5FP68_9FIRM</name>
<evidence type="ECO:0000313" key="8">
    <source>
        <dbReference type="Proteomes" id="UP000261087"/>
    </source>
</evidence>
<evidence type="ECO:0000256" key="4">
    <source>
        <dbReference type="ARBA" id="ARBA00023125"/>
    </source>
</evidence>
<comment type="caution">
    <text evidence="7">The sequence shown here is derived from an EMBL/GenBank/DDBJ whole genome shotgun (WGS) entry which is preliminary data.</text>
</comment>
<organism evidence="7 8">
    <name type="scientific">Thomasclavelia spiroformis</name>
    <dbReference type="NCBI Taxonomy" id="29348"/>
    <lineage>
        <taxon>Bacteria</taxon>
        <taxon>Bacillati</taxon>
        <taxon>Bacillota</taxon>
        <taxon>Erysipelotrichia</taxon>
        <taxon>Erysipelotrichales</taxon>
        <taxon>Coprobacillaceae</taxon>
        <taxon>Thomasclavelia</taxon>
    </lineage>
</organism>
<dbReference type="InterPro" id="IPR001207">
    <property type="entry name" value="Transposase_mutator"/>
</dbReference>
<dbReference type="AlphaFoldDB" id="A0A3E5FP68"/>
<keyword evidence="3 6" id="KW-0815">Transposition</keyword>
<dbReference type="PANTHER" id="PTHR33217">
    <property type="entry name" value="TRANSPOSASE FOR INSERTION SEQUENCE ELEMENT IS1081"/>
    <property type="match status" value="1"/>
</dbReference>
<keyword evidence="6" id="KW-0814">Transposable element</keyword>
<dbReference type="GO" id="GO:0004803">
    <property type="term" value="F:transposase activity"/>
    <property type="evidence" value="ECO:0007669"/>
    <property type="project" value="UniProtKB-UniRule"/>
</dbReference>
<dbReference type="PANTHER" id="PTHR33217:SF8">
    <property type="entry name" value="MUTATOR FAMILY TRANSPOSASE"/>
    <property type="match status" value="1"/>
</dbReference>